<organism evidence="1 2">
    <name type="scientific">Pontibacter korlensis</name>
    <dbReference type="NCBI Taxonomy" id="400092"/>
    <lineage>
        <taxon>Bacteria</taxon>
        <taxon>Pseudomonadati</taxon>
        <taxon>Bacteroidota</taxon>
        <taxon>Cytophagia</taxon>
        <taxon>Cytophagales</taxon>
        <taxon>Hymenobacteraceae</taxon>
        <taxon>Pontibacter</taxon>
    </lineage>
</organism>
<accession>A0A0E3ZBB7</accession>
<dbReference type="Proteomes" id="UP000033109">
    <property type="component" value="Chromosome"/>
</dbReference>
<dbReference type="EMBL" id="CP009621">
    <property type="protein sequence ID" value="AKD01900.1"/>
    <property type="molecule type" value="Genomic_DNA"/>
</dbReference>
<dbReference type="HOGENOM" id="CLU_2603039_0_0_10"/>
<reference evidence="1 2" key="1">
    <citation type="journal article" date="2015" name="Sci. Rep.">
        <title>Unraveling adaptation of Pontibacter korlensis to radiation and infertility in desert through complete genome and comparative transcriptomic analysis.</title>
        <authorList>
            <person name="Dai J."/>
            <person name="Dai W."/>
            <person name="Qiu C."/>
            <person name="Yang Z."/>
            <person name="Zhang Y."/>
            <person name="Zhou M."/>
            <person name="Zhang L."/>
            <person name="Fang C."/>
            <person name="Gao Q."/>
            <person name="Yang Q."/>
            <person name="Li X."/>
            <person name="Wang Z."/>
            <person name="Wang Z."/>
            <person name="Jia Z."/>
            <person name="Chen X."/>
        </authorList>
    </citation>
    <scope>NUCLEOTIDE SEQUENCE [LARGE SCALE GENOMIC DNA]</scope>
    <source>
        <strain evidence="1 2">X14-1T</strain>
    </source>
</reference>
<protein>
    <submittedName>
        <fullName evidence="1">Uncharacterized protein</fullName>
    </submittedName>
</protein>
<sequence>MEGVDTLGTGSLACTCPGRCSGHGSGQASRSTCRKKQVQAAKAQGTIFLAASCAGGSKARLIPGPFNSVERTITLKEQR</sequence>
<dbReference type="STRING" id="400092.PKOR_00500"/>
<dbReference type="AlphaFoldDB" id="A0A0E3ZBB7"/>
<proteinExistence type="predicted"/>
<evidence type="ECO:0000313" key="2">
    <source>
        <dbReference type="Proteomes" id="UP000033109"/>
    </source>
</evidence>
<name>A0A0E3ZBB7_9BACT</name>
<keyword evidence="2" id="KW-1185">Reference proteome</keyword>
<gene>
    <name evidence="1" type="ORF">PKOR_00500</name>
</gene>
<evidence type="ECO:0000313" key="1">
    <source>
        <dbReference type="EMBL" id="AKD01900.1"/>
    </source>
</evidence>
<dbReference type="PATRIC" id="fig|400092.3.peg.119"/>
<dbReference type="KEGG" id="pko:PKOR_00500"/>